<reference evidence="8" key="1">
    <citation type="submission" date="2022-09" db="EMBL/GenBank/DDBJ databases">
        <title>Bacterial diversity in gut of crayfish and pufferfish.</title>
        <authorList>
            <person name="Huang Y."/>
        </authorList>
    </citation>
    <scope>NUCLEOTIDE SEQUENCE</scope>
    <source>
        <strain evidence="8">PR12</strain>
    </source>
</reference>
<feature type="active site" evidence="7">
    <location>
        <position position="78"/>
    </location>
</feature>
<evidence type="ECO:0000256" key="6">
    <source>
        <dbReference type="ARBA" id="ARBA00047422"/>
    </source>
</evidence>
<proteinExistence type="inferred from homology"/>
<evidence type="ECO:0000256" key="3">
    <source>
        <dbReference type="ARBA" id="ARBA00022679"/>
    </source>
</evidence>
<dbReference type="PROSITE" id="PS00094">
    <property type="entry name" value="C5_MTASE_1"/>
    <property type="match status" value="1"/>
</dbReference>
<comment type="catalytic activity">
    <reaction evidence="6">
        <text>a 2'-deoxycytidine in DNA + S-adenosyl-L-methionine = a 5-methyl-2'-deoxycytidine in DNA + S-adenosyl-L-homocysteine + H(+)</text>
        <dbReference type="Rhea" id="RHEA:13681"/>
        <dbReference type="Rhea" id="RHEA-COMP:11369"/>
        <dbReference type="Rhea" id="RHEA-COMP:11370"/>
        <dbReference type="ChEBI" id="CHEBI:15378"/>
        <dbReference type="ChEBI" id="CHEBI:57856"/>
        <dbReference type="ChEBI" id="CHEBI:59789"/>
        <dbReference type="ChEBI" id="CHEBI:85452"/>
        <dbReference type="ChEBI" id="CHEBI:85454"/>
        <dbReference type="EC" id="2.1.1.37"/>
    </reaction>
</comment>
<dbReference type="PANTHER" id="PTHR46098:SF1">
    <property type="entry name" value="TRNA (CYTOSINE(38)-C(5))-METHYLTRANSFERASE"/>
    <property type="match status" value="1"/>
</dbReference>
<accession>A0ABY6A4Q6</accession>
<evidence type="ECO:0000256" key="5">
    <source>
        <dbReference type="ARBA" id="ARBA00022747"/>
    </source>
</evidence>
<comment type="similarity">
    <text evidence="7">Belongs to the class I-like SAM-binding methyltransferase superfamily. C5-methyltransferase family.</text>
</comment>
<evidence type="ECO:0000256" key="2">
    <source>
        <dbReference type="ARBA" id="ARBA00022603"/>
    </source>
</evidence>
<gene>
    <name evidence="8" type="ORF">N4T19_08110</name>
</gene>
<name>A0ABY6A4Q6_9BURK</name>
<dbReference type="GO" id="GO:0032259">
    <property type="term" value="P:methylation"/>
    <property type="evidence" value="ECO:0007669"/>
    <property type="project" value="UniProtKB-KW"/>
</dbReference>
<dbReference type="Pfam" id="PF00145">
    <property type="entry name" value="DNA_methylase"/>
    <property type="match status" value="2"/>
</dbReference>
<dbReference type="PANTHER" id="PTHR46098">
    <property type="entry name" value="TRNA (CYTOSINE(38)-C(5))-METHYLTRANSFERASE"/>
    <property type="match status" value="1"/>
</dbReference>
<keyword evidence="9" id="KW-1185">Reference proteome</keyword>
<dbReference type="SUPFAM" id="SSF53335">
    <property type="entry name" value="S-adenosyl-L-methionine-dependent methyltransferases"/>
    <property type="match status" value="1"/>
</dbReference>
<evidence type="ECO:0000256" key="1">
    <source>
        <dbReference type="ARBA" id="ARBA00011975"/>
    </source>
</evidence>
<evidence type="ECO:0000313" key="8">
    <source>
        <dbReference type="EMBL" id="UXC20060.1"/>
    </source>
</evidence>
<dbReference type="GO" id="GO:0008168">
    <property type="term" value="F:methyltransferase activity"/>
    <property type="evidence" value="ECO:0007669"/>
    <property type="project" value="UniProtKB-KW"/>
</dbReference>
<dbReference type="PROSITE" id="PS51679">
    <property type="entry name" value="SAM_MT_C5"/>
    <property type="match status" value="1"/>
</dbReference>
<sequence length="461" mass="48734">MDTIEFGSVCSGIEAASVAWHPLGWRAAWLAEIEPFPAAALAHHYPTVPNLGDMTTIARRVLIGEVSAPDVLAGGTPCQAFSVAGLRNSLDDARGNLTLKFVELANAIDLIRSRAGKPACVIKWENVPGVLNTKDNAFGCFLAGLAGEDDPLQPPGGKWSNAGCVYGPTRSVAWRTLDAQYFGVAQRRRRVFVVSSARPGFDPAQVLFEWDGMRRDSAPSRETGEEAAGTLASRTGAGGFPGTDEACSGYLQPVVGTLDASYGRLQGASGQDANHGHSTLVVECFGGNRTSGPLDVSTALNASGTASGRQDFESETFVVHELPEVVGAICRNSFAGGAGGRPEGAAAGHFIASHSPIAFQSSQSGVRLGETHATLDANNGPRRHNGVVVNSQVRRLTPEECEKLQGFLPGYTAIPWRGKPADQCPDGPRYKALGNSWAVPVARWIGRRINTQILKLEAQHG</sequence>
<keyword evidence="2 7" id="KW-0489">Methyltransferase</keyword>
<keyword evidence="3 7" id="KW-0808">Transferase</keyword>
<organism evidence="8 9">
    <name type="scientific">Comamonas squillarum</name>
    <dbReference type="NCBI Taxonomy" id="2977320"/>
    <lineage>
        <taxon>Bacteria</taxon>
        <taxon>Pseudomonadati</taxon>
        <taxon>Pseudomonadota</taxon>
        <taxon>Betaproteobacteria</taxon>
        <taxon>Burkholderiales</taxon>
        <taxon>Comamonadaceae</taxon>
        <taxon>Comamonas</taxon>
    </lineage>
</organism>
<dbReference type="EMBL" id="CP104377">
    <property type="protein sequence ID" value="UXC20060.1"/>
    <property type="molecule type" value="Genomic_DNA"/>
</dbReference>
<dbReference type="InterPro" id="IPR018117">
    <property type="entry name" value="C5_DNA_meth_AS"/>
</dbReference>
<dbReference type="EC" id="2.1.1.37" evidence="1"/>
<dbReference type="InterPro" id="IPR001525">
    <property type="entry name" value="C5_MeTfrase"/>
</dbReference>
<evidence type="ECO:0000256" key="7">
    <source>
        <dbReference type="PROSITE-ProRule" id="PRU01016"/>
    </source>
</evidence>
<protein>
    <recommendedName>
        <fullName evidence="1">DNA (cytosine-5-)-methyltransferase</fullName>
        <ecNumber evidence="1">2.1.1.37</ecNumber>
    </recommendedName>
</protein>
<evidence type="ECO:0000256" key="4">
    <source>
        <dbReference type="ARBA" id="ARBA00022691"/>
    </source>
</evidence>
<dbReference type="Proteomes" id="UP001058290">
    <property type="component" value="Chromosome"/>
</dbReference>
<dbReference type="InterPro" id="IPR029063">
    <property type="entry name" value="SAM-dependent_MTases_sf"/>
</dbReference>
<keyword evidence="5" id="KW-0680">Restriction system</keyword>
<keyword evidence="4 7" id="KW-0949">S-adenosyl-L-methionine</keyword>
<dbReference type="Gene3D" id="3.40.50.150">
    <property type="entry name" value="Vaccinia Virus protein VP39"/>
    <property type="match status" value="1"/>
</dbReference>
<dbReference type="RefSeq" id="WP_260719871.1">
    <property type="nucleotide sequence ID" value="NZ_CP104377.1"/>
</dbReference>
<dbReference type="Gene3D" id="3.90.120.10">
    <property type="entry name" value="DNA Methylase, subunit A, domain 2"/>
    <property type="match status" value="1"/>
</dbReference>
<dbReference type="InterPro" id="IPR050750">
    <property type="entry name" value="C5-MTase"/>
</dbReference>
<evidence type="ECO:0000313" key="9">
    <source>
        <dbReference type="Proteomes" id="UP001058290"/>
    </source>
</evidence>